<name>A0A1H6V9J9_9FIRM</name>
<evidence type="ECO:0000313" key="2">
    <source>
        <dbReference type="Proteomes" id="UP000183028"/>
    </source>
</evidence>
<dbReference type="AlphaFoldDB" id="A0A1H6V9J9"/>
<organism evidence="1 2">
    <name type="scientific">Sharpea azabuensis</name>
    <dbReference type="NCBI Taxonomy" id="322505"/>
    <lineage>
        <taxon>Bacteria</taxon>
        <taxon>Bacillati</taxon>
        <taxon>Bacillota</taxon>
        <taxon>Erysipelotrichia</taxon>
        <taxon>Erysipelotrichales</taxon>
        <taxon>Coprobacillaceae</taxon>
        <taxon>Sharpea</taxon>
    </lineage>
</organism>
<gene>
    <name evidence="1" type="ORF">SAMN04487834_104026</name>
</gene>
<reference evidence="2" key="1">
    <citation type="submission" date="2016-10" db="EMBL/GenBank/DDBJ databases">
        <authorList>
            <person name="Varghese N."/>
        </authorList>
    </citation>
    <scope>NUCLEOTIDE SEQUENCE [LARGE SCALE GENOMIC DNA]</scope>
    <source>
        <strain evidence="2">DSM 20406</strain>
    </source>
</reference>
<dbReference type="RefSeq" id="WP_083381632.1">
    <property type="nucleotide sequence ID" value="NZ_FNYK01000040.1"/>
</dbReference>
<evidence type="ECO:0000313" key="1">
    <source>
        <dbReference type="EMBL" id="SEI97340.1"/>
    </source>
</evidence>
<dbReference type="Proteomes" id="UP000183028">
    <property type="component" value="Unassembled WGS sequence"/>
</dbReference>
<protein>
    <submittedName>
        <fullName evidence="1">Uncharacterized protein</fullName>
    </submittedName>
</protein>
<accession>A0A1H6V9J9</accession>
<sequence>MAIVKGTTKTGFEYEYDEKILHDWELTKLMAKAENDDPAASVQIFYFILGEEGVKKLEEHCSKGGKNRVTVERMTNEIKDIIMNDSETKNSQA</sequence>
<dbReference type="OrthoDB" id="2068092at2"/>
<keyword evidence="2" id="KW-1185">Reference proteome</keyword>
<dbReference type="EMBL" id="FNYK01000040">
    <property type="protein sequence ID" value="SEI97340.1"/>
    <property type="molecule type" value="Genomic_DNA"/>
</dbReference>
<proteinExistence type="predicted"/>